<evidence type="ECO:0000256" key="4">
    <source>
        <dbReference type="ARBA" id="ARBA00022729"/>
    </source>
</evidence>
<evidence type="ECO:0000256" key="2">
    <source>
        <dbReference type="ARBA" id="ARBA00008779"/>
    </source>
</evidence>
<dbReference type="GO" id="GO:0004065">
    <property type="term" value="F:arylsulfatase activity"/>
    <property type="evidence" value="ECO:0007669"/>
    <property type="project" value="TreeGrafter"/>
</dbReference>
<dbReference type="Gene3D" id="3.40.720.10">
    <property type="entry name" value="Alkaline Phosphatase, subunit A"/>
    <property type="match status" value="1"/>
</dbReference>
<dbReference type="InterPro" id="IPR017850">
    <property type="entry name" value="Alkaline_phosphatase_core_sf"/>
</dbReference>
<dbReference type="Pfam" id="PF00884">
    <property type="entry name" value="Sulfatase"/>
    <property type="match status" value="1"/>
</dbReference>
<dbReference type="Gene3D" id="3.30.1120.10">
    <property type="match status" value="1"/>
</dbReference>
<evidence type="ECO:0000313" key="9">
    <source>
        <dbReference type="EMBL" id="SHJ37214.1"/>
    </source>
</evidence>
<dbReference type="CDD" id="cd16144">
    <property type="entry name" value="ARS_like"/>
    <property type="match status" value="1"/>
</dbReference>
<feature type="domain" description="Sulfatase N-terminal" evidence="8">
    <location>
        <begin position="24"/>
        <end position="369"/>
    </location>
</feature>
<keyword evidence="5" id="KW-0378">Hydrolase</keyword>
<dbReference type="PANTHER" id="PTHR42693:SF42">
    <property type="entry name" value="ARYLSULFATASE G"/>
    <property type="match status" value="1"/>
</dbReference>
<feature type="chain" id="PRO_5012070590" evidence="7">
    <location>
        <begin position="21"/>
        <end position="482"/>
    </location>
</feature>
<protein>
    <submittedName>
        <fullName evidence="9">Arylsulfatase A</fullName>
    </submittedName>
</protein>
<dbReference type="InterPro" id="IPR000917">
    <property type="entry name" value="Sulfatase_N"/>
</dbReference>
<name>A0A1M6IRZ6_9BACT</name>
<comment type="cofactor">
    <cofactor evidence="1">
        <name>Ca(2+)</name>
        <dbReference type="ChEBI" id="CHEBI:29108"/>
    </cofactor>
</comment>
<dbReference type="PROSITE" id="PS00149">
    <property type="entry name" value="SULFATASE_2"/>
    <property type="match status" value="1"/>
</dbReference>
<gene>
    <name evidence="9" type="ORF">SAMN02745181_1898</name>
</gene>
<evidence type="ECO:0000256" key="7">
    <source>
        <dbReference type="SAM" id="SignalP"/>
    </source>
</evidence>
<keyword evidence="6" id="KW-0106">Calcium</keyword>
<dbReference type="InParanoid" id="A0A1M6IRZ6"/>
<evidence type="ECO:0000259" key="8">
    <source>
        <dbReference type="Pfam" id="PF00884"/>
    </source>
</evidence>
<evidence type="ECO:0000313" key="10">
    <source>
        <dbReference type="Proteomes" id="UP000184510"/>
    </source>
</evidence>
<evidence type="ECO:0000256" key="5">
    <source>
        <dbReference type="ARBA" id="ARBA00022801"/>
    </source>
</evidence>
<feature type="signal peptide" evidence="7">
    <location>
        <begin position="1"/>
        <end position="20"/>
    </location>
</feature>
<dbReference type="EMBL" id="FQYR01000003">
    <property type="protein sequence ID" value="SHJ37214.1"/>
    <property type="molecule type" value="Genomic_DNA"/>
</dbReference>
<sequence>MQIKAILTVIALLISSSLQGKEKPNILFILADDLGYMDLSCTGSQVYETPNIDQLVKDGMIFNNAYASHPRCVPSRYSIFSGRIPGHDGVPGFEDRKASKHTLPFSRVTWGELLKGAGYSTGYIGKWHLGKKGGEPDKQGFTDSRIANSAGAPPSYFYPFHESRTPGHGKEKFLHVQGTKDEYLTDRLTEEALDFIEKNQEQPFALVLAHYAVHTPLEAPEPTVQKYSKKIAKMGLEVTEGRNDKDFVTVGNGSSKTVQNNPTYAAMIEHMDRGVGKIRARLDELGIADNTVIVFTSDHGGLSTRSKDNKRPIATTNLPYRCGKGWLYEGGVRVPHIVVWPGKVKPSSKSNQQTLGADHYQSILDIAGITKPKDVDIDGGSYVPALLGKDEQRSPLFFHSPLGRPTQTGDHAASALIVGDWKIFQVHETGQTELYNLKEDPGEKNDLSHSNKDKFQQMAVELSKYKKQYKTKQRYGKESSKN</sequence>
<dbReference type="GO" id="GO:0046872">
    <property type="term" value="F:metal ion binding"/>
    <property type="evidence" value="ECO:0007669"/>
    <property type="project" value="UniProtKB-KW"/>
</dbReference>
<comment type="similarity">
    <text evidence="2">Belongs to the sulfatase family.</text>
</comment>
<dbReference type="OrthoDB" id="246867at2"/>
<dbReference type="InterPro" id="IPR050738">
    <property type="entry name" value="Sulfatase"/>
</dbReference>
<keyword evidence="10" id="KW-1185">Reference proteome</keyword>
<accession>A0A1M6IRZ6</accession>
<dbReference type="PANTHER" id="PTHR42693">
    <property type="entry name" value="ARYLSULFATASE FAMILY MEMBER"/>
    <property type="match status" value="1"/>
</dbReference>
<organism evidence="9 10">
    <name type="scientific">Rubritalea squalenifaciens DSM 18772</name>
    <dbReference type="NCBI Taxonomy" id="1123071"/>
    <lineage>
        <taxon>Bacteria</taxon>
        <taxon>Pseudomonadati</taxon>
        <taxon>Verrucomicrobiota</taxon>
        <taxon>Verrucomicrobiia</taxon>
        <taxon>Verrucomicrobiales</taxon>
        <taxon>Rubritaleaceae</taxon>
        <taxon>Rubritalea</taxon>
    </lineage>
</organism>
<dbReference type="SUPFAM" id="SSF53649">
    <property type="entry name" value="Alkaline phosphatase-like"/>
    <property type="match status" value="1"/>
</dbReference>
<evidence type="ECO:0000256" key="1">
    <source>
        <dbReference type="ARBA" id="ARBA00001913"/>
    </source>
</evidence>
<dbReference type="InterPro" id="IPR024607">
    <property type="entry name" value="Sulfatase_CS"/>
</dbReference>
<dbReference type="STRING" id="1123071.SAMN02745181_1898"/>
<keyword evidence="4 7" id="KW-0732">Signal</keyword>
<dbReference type="AlphaFoldDB" id="A0A1M6IRZ6"/>
<proteinExistence type="inferred from homology"/>
<reference evidence="9 10" key="1">
    <citation type="submission" date="2016-11" db="EMBL/GenBank/DDBJ databases">
        <authorList>
            <person name="Jaros S."/>
            <person name="Januszkiewicz K."/>
            <person name="Wedrychowicz H."/>
        </authorList>
    </citation>
    <scope>NUCLEOTIDE SEQUENCE [LARGE SCALE GENOMIC DNA]</scope>
    <source>
        <strain evidence="9 10">DSM 18772</strain>
    </source>
</reference>
<dbReference type="RefSeq" id="WP_143183476.1">
    <property type="nucleotide sequence ID" value="NZ_FQYR01000003.1"/>
</dbReference>
<evidence type="ECO:0000256" key="3">
    <source>
        <dbReference type="ARBA" id="ARBA00022723"/>
    </source>
</evidence>
<evidence type="ECO:0000256" key="6">
    <source>
        <dbReference type="ARBA" id="ARBA00022837"/>
    </source>
</evidence>
<keyword evidence="3" id="KW-0479">Metal-binding</keyword>
<dbReference type="Proteomes" id="UP000184510">
    <property type="component" value="Unassembled WGS sequence"/>
</dbReference>